<dbReference type="RefSeq" id="WP_189690553.1">
    <property type="nucleotide sequence ID" value="NZ_BMYK01000035.1"/>
</dbReference>
<dbReference type="InterPro" id="IPR036249">
    <property type="entry name" value="Thioredoxin-like_sf"/>
</dbReference>
<dbReference type="Pfam" id="PF01323">
    <property type="entry name" value="DSBA"/>
    <property type="match status" value="1"/>
</dbReference>
<evidence type="ECO:0000313" key="11">
    <source>
        <dbReference type="Proteomes" id="UP000626210"/>
    </source>
</evidence>
<dbReference type="SUPFAM" id="SSF52833">
    <property type="entry name" value="Thioredoxin-like"/>
    <property type="match status" value="1"/>
</dbReference>
<evidence type="ECO:0000256" key="4">
    <source>
        <dbReference type="ARBA" id="ARBA00022764"/>
    </source>
</evidence>
<organism evidence="10 11">
    <name type="scientific">Pseudorhodoferax aquiterrae</name>
    <dbReference type="NCBI Taxonomy" id="747304"/>
    <lineage>
        <taxon>Bacteria</taxon>
        <taxon>Pseudomonadati</taxon>
        <taxon>Pseudomonadota</taxon>
        <taxon>Betaproteobacteria</taxon>
        <taxon>Burkholderiales</taxon>
        <taxon>Comamonadaceae</taxon>
    </lineage>
</organism>
<dbReference type="CDD" id="cd03019">
    <property type="entry name" value="DsbA_DsbA"/>
    <property type="match status" value="1"/>
</dbReference>
<dbReference type="InterPro" id="IPR001853">
    <property type="entry name" value="DSBA-like_thioredoxin_dom"/>
</dbReference>
<feature type="domain" description="Thioredoxin" evidence="9">
    <location>
        <begin position="15"/>
        <end position="207"/>
    </location>
</feature>
<evidence type="ECO:0000256" key="2">
    <source>
        <dbReference type="ARBA" id="ARBA00005791"/>
    </source>
</evidence>
<comment type="caution">
    <text evidence="10">The sequence shown here is derived from an EMBL/GenBank/DDBJ whole genome shotgun (WGS) entry which is preliminary data.</text>
</comment>
<protein>
    <recommendedName>
        <fullName evidence="7">Thiol:disulfide interchange protein</fullName>
    </recommendedName>
</protein>
<dbReference type="Proteomes" id="UP000626210">
    <property type="component" value="Unassembled WGS sequence"/>
</dbReference>
<evidence type="ECO:0000256" key="3">
    <source>
        <dbReference type="ARBA" id="ARBA00022729"/>
    </source>
</evidence>
<dbReference type="InterPro" id="IPR050824">
    <property type="entry name" value="Thiol_disulfide_DsbA"/>
</dbReference>
<proteinExistence type="inferred from homology"/>
<evidence type="ECO:0000313" key="10">
    <source>
        <dbReference type="EMBL" id="GHD01529.1"/>
    </source>
</evidence>
<dbReference type="InterPro" id="IPR013766">
    <property type="entry name" value="Thioredoxin_domain"/>
</dbReference>
<dbReference type="Gene3D" id="3.40.30.10">
    <property type="entry name" value="Glutaredoxin"/>
    <property type="match status" value="1"/>
</dbReference>
<dbReference type="PANTHER" id="PTHR35891:SF3">
    <property type="entry name" value="THIOL:DISULFIDE INTERCHANGE PROTEIN DSBL"/>
    <property type="match status" value="1"/>
</dbReference>
<evidence type="ECO:0000256" key="1">
    <source>
        <dbReference type="ARBA" id="ARBA00004418"/>
    </source>
</evidence>
<keyword evidence="3 8" id="KW-0732">Signal</keyword>
<comment type="similarity">
    <text evidence="2">Belongs to the thioredoxin family. DsbA subfamily.</text>
</comment>
<keyword evidence="6" id="KW-0676">Redox-active center</keyword>
<evidence type="ECO:0000256" key="6">
    <source>
        <dbReference type="ARBA" id="ARBA00023284"/>
    </source>
</evidence>
<keyword evidence="11" id="KW-1185">Reference proteome</keyword>
<dbReference type="PANTHER" id="PTHR35891">
    <property type="entry name" value="THIOL:DISULFIDE INTERCHANGE PROTEIN DSBA"/>
    <property type="match status" value="1"/>
</dbReference>
<evidence type="ECO:0000259" key="9">
    <source>
        <dbReference type="PROSITE" id="PS51352"/>
    </source>
</evidence>
<dbReference type="PROSITE" id="PS51352">
    <property type="entry name" value="THIOREDOXIN_2"/>
    <property type="match status" value="1"/>
</dbReference>
<accession>A0ABQ3GDA2</accession>
<feature type="chain" id="PRO_5045197475" description="Thiol:disulfide interchange protein" evidence="8">
    <location>
        <begin position="27"/>
        <end position="215"/>
    </location>
</feature>
<evidence type="ECO:0000256" key="5">
    <source>
        <dbReference type="ARBA" id="ARBA00023157"/>
    </source>
</evidence>
<gene>
    <name evidence="10" type="primary">dsbA</name>
    <name evidence="10" type="ORF">GCM10007320_59980</name>
</gene>
<keyword evidence="4 7" id="KW-0574">Periplasm</keyword>
<comment type="subcellular location">
    <subcellularLocation>
        <location evidence="1 7">Periplasm</location>
    </subcellularLocation>
</comment>
<dbReference type="InterPro" id="IPR023205">
    <property type="entry name" value="DsbA/DsbL"/>
</dbReference>
<feature type="signal peptide" evidence="8">
    <location>
        <begin position="1"/>
        <end position="26"/>
    </location>
</feature>
<sequence>MKRREFSKAGLAVSALGLTQAPAVWAQAKAGTDYLVLEKPAGTEAPPGKIEVVEFFWYACPHCNAFEPALESWVKQLPKDVAFRRAPVAFRNDFVPLQKLYYTLEALGKVEELHRKAFYAIHVDKQRLNTDDTVIAWAASQGLDKAKFTETYNSFNVATKVRKATQLQDAYKLAGVPAIGINGRYYTDGTLAQNMNRALTVTDQLIAEQRSKTKS</sequence>
<evidence type="ECO:0000256" key="7">
    <source>
        <dbReference type="PIRNR" id="PIRNR001488"/>
    </source>
</evidence>
<reference evidence="11" key="1">
    <citation type="journal article" date="2019" name="Int. J. Syst. Evol. Microbiol.">
        <title>The Global Catalogue of Microorganisms (GCM) 10K type strain sequencing project: providing services to taxonomists for standard genome sequencing and annotation.</title>
        <authorList>
            <consortium name="The Broad Institute Genomics Platform"/>
            <consortium name="The Broad Institute Genome Sequencing Center for Infectious Disease"/>
            <person name="Wu L."/>
            <person name="Ma J."/>
        </authorList>
    </citation>
    <scope>NUCLEOTIDE SEQUENCE [LARGE SCALE GENOMIC DNA]</scope>
    <source>
        <strain evidence="11">KCTC 23314</strain>
    </source>
</reference>
<dbReference type="PIRSF" id="PIRSF001488">
    <property type="entry name" value="Tdi_protein"/>
    <property type="match status" value="1"/>
</dbReference>
<keyword evidence="5 7" id="KW-1015">Disulfide bond</keyword>
<name>A0ABQ3GDA2_9BURK</name>
<dbReference type="EMBL" id="BMYK01000035">
    <property type="protein sequence ID" value="GHD01529.1"/>
    <property type="molecule type" value="Genomic_DNA"/>
</dbReference>
<evidence type="ECO:0000256" key="8">
    <source>
        <dbReference type="SAM" id="SignalP"/>
    </source>
</evidence>